<name>A0ABD0PX82_CIRMR</name>
<feature type="non-terminal residue" evidence="1">
    <location>
        <position position="1"/>
    </location>
</feature>
<feature type="non-terminal residue" evidence="1">
    <location>
        <position position="73"/>
    </location>
</feature>
<dbReference type="AlphaFoldDB" id="A0ABD0PX82"/>
<dbReference type="EMBL" id="JAMKFB020000013">
    <property type="protein sequence ID" value="KAL0178654.1"/>
    <property type="molecule type" value="Genomic_DNA"/>
</dbReference>
<evidence type="ECO:0000313" key="2">
    <source>
        <dbReference type="Proteomes" id="UP001529510"/>
    </source>
</evidence>
<gene>
    <name evidence="1" type="ORF">M9458_027548</name>
</gene>
<proteinExistence type="predicted"/>
<keyword evidence="2" id="KW-1185">Reference proteome</keyword>
<sequence>RQRRAAFPRGVRCTGLSRMRACAVIGKARLMPARGAPCWTRPCPTTSCSAALHPTTAPCPPASASASLHPTSR</sequence>
<comment type="caution">
    <text evidence="1">The sequence shown here is derived from an EMBL/GenBank/DDBJ whole genome shotgun (WGS) entry which is preliminary data.</text>
</comment>
<organism evidence="1 2">
    <name type="scientific">Cirrhinus mrigala</name>
    <name type="common">Mrigala</name>
    <dbReference type="NCBI Taxonomy" id="683832"/>
    <lineage>
        <taxon>Eukaryota</taxon>
        <taxon>Metazoa</taxon>
        <taxon>Chordata</taxon>
        <taxon>Craniata</taxon>
        <taxon>Vertebrata</taxon>
        <taxon>Euteleostomi</taxon>
        <taxon>Actinopterygii</taxon>
        <taxon>Neopterygii</taxon>
        <taxon>Teleostei</taxon>
        <taxon>Ostariophysi</taxon>
        <taxon>Cypriniformes</taxon>
        <taxon>Cyprinidae</taxon>
        <taxon>Labeoninae</taxon>
        <taxon>Labeonini</taxon>
        <taxon>Cirrhinus</taxon>
    </lineage>
</organism>
<protein>
    <submittedName>
        <fullName evidence="1">Uncharacterized protein</fullName>
    </submittedName>
</protein>
<dbReference type="Proteomes" id="UP001529510">
    <property type="component" value="Unassembled WGS sequence"/>
</dbReference>
<reference evidence="1 2" key="1">
    <citation type="submission" date="2024-05" db="EMBL/GenBank/DDBJ databases">
        <title>Genome sequencing and assembly of Indian major carp, Cirrhinus mrigala (Hamilton, 1822).</title>
        <authorList>
            <person name="Mohindra V."/>
            <person name="Chowdhury L.M."/>
            <person name="Lal K."/>
            <person name="Jena J.K."/>
        </authorList>
    </citation>
    <scope>NUCLEOTIDE SEQUENCE [LARGE SCALE GENOMIC DNA]</scope>
    <source>
        <strain evidence="1">CM1030</strain>
        <tissue evidence="1">Blood</tissue>
    </source>
</reference>
<accession>A0ABD0PX82</accession>
<evidence type="ECO:0000313" key="1">
    <source>
        <dbReference type="EMBL" id="KAL0178654.1"/>
    </source>
</evidence>